<gene>
    <name evidence="1" type="ORF">SDC9_83565</name>
</gene>
<dbReference type="AlphaFoldDB" id="A0A644ZAP8"/>
<dbReference type="Pfam" id="PF18958">
    <property type="entry name" value="DUF5700"/>
    <property type="match status" value="1"/>
</dbReference>
<dbReference type="InterPro" id="IPR043754">
    <property type="entry name" value="DUF5700"/>
</dbReference>
<comment type="caution">
    <text evidence="1">The sequence shown here is derived from an EMBL/GenBank/DDBJ whole genome shotgun (WGS) entry which is preliminary data.</text>
</comment>
<dbReference type="EMBL" id="VSSQ01007783">
    <property type="protein sequence ID" value="MPM36961.1"/>
    <property type="molecule type" value="Genomic_DNA"/>
</dbReference>
<accession>A0A644ZAP8</accession>
<proteinExistence type="predicted"/>
<sequence length="109" mass="12928">MEEFKTIYEKFLSDIQDIRSGKFETQEELVQMFIKYWMGTRTNRVKDNEPDDLGQSLNYFVGAEIWGLIHDTYGKEKLYKIFKNPSLFLSYYNKALINIGRSDLLIPEV</sequence>
<protein>
    <submittedName>
        <fullName evidence="1">Uncharacterized protein</fullName>
    </submittedName>
</protein>
<organism evidence="1">
    <name type="scientific">bioreactor metagenome</name>
    <dbReference type="NCBI Taxonomy" id="1076179"/>
    <lineage>
        <taxon>unclassified sequences</taxon>
        <taxon>metagenomes</taxon>
        <taxon>ecological metagenomes</taxon>
    </lineage>
</organism>
<reference evidence="1" key="1">
    <citation type="submission" date="2019-08" db="EMBL/GenBank/DDBJ databases">
        <authorList>
            <person name="Kucharzyk K."/>
            <person name="Murdoch R.W."/>
            <person name="Higgins S."/>
            <person name="Loffler F."/>
        </authorList>
    </citation>
    <scope>NUCLEOTIDE SEQUENCE</scope>
</reference>
<evidence type="ECO:0000313" key="1">
    <source>
        <dbReference type="EMBL" id="MPM36961.1"/>
    </source>
</evidence>
<name>A0A644ZAP8_9ZZZZ</name>